<evidence type="ECO:0000313" key="1">
    <source>
        <dbReference type="EMBL" id="KPJ50592.1"/>
    </source>
</evidence>
<dbReference type="AlphaFoldDB" id="A0A0S7WKA8"/>
<reference evidence="1 2" key="1">
    <citation type="journal article" date="2015" name="Microbiome">
        <title>Genomic resolution of linkages in carbon, nitrogen, and sulfur cycling among widespread estuary sediment bacteria.</title>
        <authorList>
            <person name="Baker B.J."/>
            <person name="Lazar C.S."/>
            <person name="Teske A.P."/>
            <person name="Dick G.J."/>
        </authorList>
    </citation>
    <scope>NUCLEOTIDE SEQUENCE [LARGE SCALE GENOMIC DNA]</scope>
    <source>
        <strain evidence="1">DG_26</strain>
    </source>
</reference>
<dbReference type="Proteomes" id="UP000051124">
    <property type="component" value="Unassembled WGS sequence"/>
</dbReference>
<sequence>MGKLVWVIAGATLIFVASFLAMPFLNGEKVVYSMMYGPVPAGSGMLSVTIDPLYGDSLYHVRSVMGTNRFFSLFYRINDRVSAFFTPDSFISIRFAKSIKEGSHEERVSCNFLHDRGVVAYSDGDTVEMAPGAKDYLTTLYYVRSLGLTENEGIELINHTDKKNYELRVEVTGRETVHTPLGEFECLVADLVSESGGMFARGPLKVWFTNDEKRLPIQMETKMPIGSIRAVLRKLEYGGKED</sequence>
<organism evidence="1 2">
    <name type="scientific">candidate division TA06 bacterium DG_26</name>
    <dbReference type="NCBI Taxonomy" id="1703771"/>
    <lineage>
        <taxon>Bacteria</taxon>
        <taxon>Bacteria division TA06</taxon>
    </lineage>
</organism>
<gene>
    <name evidence="1" type="ORF">AMJ40_02475</name>
</gene>
<accession>A0A0S7WKA8</accession>
<dbReference type="InterPro" id="IPR021457">
    <property type="entry name" value="DUF3108"/>
</dbReference>
<proteinExistence type="predicted"/>
<dbReference type="EMBL" id="LIZT01000017">
    <property type="protein sequence ID" value="KPJ50592.1"/>
    <property type="molecule type" value="Genomic_DNA"/>
</dbReference>
<name>A0A0S7WKA8_UNCT6</name>
<protein>
    <recommendedName>
        <fullName evidence="3">DUF3108 domain-containing protein</fullName>
    </recommendedName>
</protein>
<evidence type="ECO:0008006" key="3">
    <source>
        <dbReference type="Google" id="ProtNLM"/>
    </source>
</evidence>
<comment type="caution">
    <text evidence="1">The sequence shown here is derived from an EMBL/GenBank/DDBJ whole genome shotgun (WGS) entry which is preliminary data.</text>
</comment>
<dbReference type="Pfam" id="PF11306">
    <property type="entry name" value="DUF3108"/>
    <property type="match status" value="1"/>
</dbReference>
<evidence type="ECO:0000313" key="2">
    <source>
        <dbReference type="Proteomes" id="UP000051124"/>
    </source>
</evidence>